<evidence type="ECO:0000313" key="2">
    <source>
        <dbReference type="Proteomes" id="UP000003465"/>
    </source>
</evidence>
<proteinExistence type="predicted"/>
<name>A0A656GHP4_PSEA0</name>
<reference evidence="1 2" key="1">
    <citation type="journal article" date="2011" name="PLoS Pathog.">
        <title>Dynamic evolution of pathogenicity revealed by sequencing and comparative genomics of 19 Pseudomonas syringae isolates.</title>
        <authorList>
            <person name="Baltrus D.A."/>
            <person name="Nishimura M.T."/>
            <person name="Romanchuk A."/>
            <person name="Chang J.H."/>
            <person name="Mukhtar M.S."/>
            <person name="Cherkis K."/>
            <person name="Roach J."/>
            <person name="Grant S.R."/>
            <person name="Jones C.D."/>
            <person name="Dangl J.L."/>
        </authorList>
    </citation>
    <scope>NUCLEOTIDE SEQUENCE [LARGE SCALE GENOMIC DNA]</scope>
    <source>
        <strain evidence="1 2">301020</strain>
    </source>
</reference>
<feature type="non-terminal residue" evidence="1">
    <location>
        <position position="1"/>
    </location>
</feature>
<dbReference type="EC" id="1.6.99.5" evidence="1"/>
<evidence type="ECO:0000313" key="1">
    <source>
        <dbReference type="EMBL" id="EGH25134.1"/>
    </source>
</evidence>
<gene>
    <name evidence="1" type="ORF">PSYMO_28269</name>
</gene>
<keyword evidence="1" id="KW-0560">Oxidoreductase</keyword>
<dbReference type="AlphaFoldDB" id="A0A656GHP4"/>
<organism evidence="1 2">
    <name type="scientific">Pseudomonas amygdali pv. mori str. 301020</name>
    <dbReference type="NCBI Taxonomy" id="629261"/>
    <lineage>
        <taxon>Bacteria</taxon>
        <taxon>Pseudomonadati</taxon>
        <taxon>Pseudomonadota</taxon>
        <taxon>Gammaproteobacteria</taxon>
        <taxon>Pseudomonadales</taxon>
        <taxon>Pseudomonadaceae</taxon>
        <taxon>Pseudomonas</taxon>
        <taxon>Pseudomonas amygdali</taxon>
    </lineage>
</organism>
<dbReference type="GO" id="GO:0016491">
    <property type="term" value="F:oxidoreductase activity"/>
    <property type="evidence" value="ECO:0007669"/>
    <property type="project" value="UniProtKB-KW"/>
</dbReference>
<accession>A0A656GHP4</accession>
<dbReference type="Proteomes" id="UP000003465">
    <property type="component" value="Unassembled WGS sequence"/>
</dbReference>
<comment type="caution">
    <text evidence="1">The sequence shown here is derived from an EMBL/GenBank/DDBJ whole genome shotgun (WGS) entry which is preliminary data.</text>
</comment>
<dbReference type="EMBL" id="AEAG01001145">
    <property type="protein sequence ID" value="EGH25134.1"/>
    <property type="molecule type" value="Genomic_DNA"/>
</dbReference>
<sequence>ALLSLSIGGETLTLPLRISEELGAGLVALPAGLPGIPPALFGKSVDRLQEAAQ</sequence>
<protein>
    <submittedName>
        <fullName evidence="1">NADH dehydrogenase subunit G</fullName>
        <ecNumber evidence="1">1.6.99.5</ecNumber>
    </submittedName>
</protein>